<evidence type="ECO:0000259" key="2">
    <source>
        <dbReference type="PROSITE" id="PS50240"/>
    </source>
</evidence>
<reference evidence="3 4" key="1">
    <citation type="submission" date="2023-02" db="EMBL/GenBank/DDBJ databases">
        <title>LHISI_Scaffold_Assembly.</title>
        <authorList>
            <person name="Stuart O.P."/>
            <person name="Cleave R."/>
            <person name="Magrath M.J.L."/>
            <person name="Mikheyev A.S."/>
        </authorList>
    </citation>
    <scope>NUCLEOTIDE SEQUENCE [LARGE SCALE GENOMIC DNA]</scope>
    <source>
        <strain evidence="3">Daus_M_001</strain>
        <tissue evidence="3">Leg muscle</tissue>
    </source>
</reference>
<proteinExistence type="predicted"/>
<name>A0ABQ9GTC9_9NEOP</name>
<comment type="caution">
    <text evidence="3">The sequence shown here is derived from an EMBL/GenBank/DDBJ whole genome shotgun (WGS) entry which is preliminary data.</text>
</comment>
<sequence length="104" mass="11401">MTPTSWLGFENDTYKLARNSPRSIRRTREHVVREICTVRGVHTDAVIPADVSADSRIIGGNVAESHSFPYQVALLVPTGNGTNFCGGSLIYEQWILTAAHCVVT</sequence>
<gene>
    <name evidence="3" type="ORF">PR048_023173</name>
</gene>
<keyword evidence="4" id="KW-1185">Reference proteome</keyword>
<evidence type="ECO:0000313" key="3">
    <source>
        <dbReference type="EMBL" id="KAJ8875278.1"/>
    </source>
</evidence>
<dbReference type="PROSITE" id="PS00134">
    <property type="entry name" value="TRYPSIN_HIS"/>
    <property type="match status" value="1"/>
</dbReference>
<evidence type="ECO:0000256" key="1">
    <source>
        <dbReference type="ARBA" id="ARBA00023157"/>
    </source>
</evidence>
<organism evidence="3 4">
    <name type="scientific">Dryococelus australis</name>
    <dbReference type="NCBI Taxonomy" id="614101"/>
    <lineage>
        <taxon>Eukaryota</taxon>
        <taxon>Metazoa</taxon>
        <taxon>Ecdysozoa</taxon>
        <taxon>Arthropoda</taxon>
        <taxon>Hexapoda</taxon>
        <taxon>Insecta</taxon>
        <taxon>Pterygota</taxon>
        <taxon>Neoptera</taxon>
        <taxon>Polyneoptera</taxon>
        <taxon>Phasmatodea</taxon>
        <taxon>Verophasmatodea</taxon>
        <taxon>Anareolatae</taxon>
        <taxon>Phasmatidae</taxon>
        <taxon>Eurycanthinae</taxon>
        <taxon>Dryococelus</taxon>
    </lineage>
</organism>
<accession>A0ABQ9GTC9</accession>
<dbReference type="Gene3D" id="2.40.10.10">
    <property type="entry name" value="Trypsin-like serine proteases"/>
    <property type="match status" value="1"/>
</dbReference>
<dbReference type="PANTHER" id="PTHR24252:SF7">
    <property type="entry name" value="HYALIN"/>
    <property type="match status" value="1"/>
</dbReference>
<dbReference type="PROSITE" id="PS50240">
    <property type="entry name" value="TRYPSIN_DOM"/>
    <property type="match status" value="1"/>
</dbReference>
<dbReference type="Proteomes" id="UP001159363">
    <property type="component" value="Chromosome 8"/>
</dbReference>
<keyword evidence="1" id="KW-1015">Disulfide bond</keyword>
<dbReference type="Pfam" id="PF00089">
    <property type="entry name" value="Trypsin"/>
    <property type="match status" value="1"/>
</dbReference>
<dbReference type="EMBL" id="JARBHB010000009">
    <property type="protein sequence ID" value="KAJ8875278.1"/>
    <property type="molecule type" value="Genomic_DNA"/>
</dbReference>
<dbReference type="InterPro" id="IPR001254">
    <property type="entry name" value="Trypsin_dom"/>
</dbReference>
<dbReference type="InterPro" id="IPR009003">
    <property type="entry name" value="Peptidase_S1_PA"/>
</dbReference>
<dbReference type="PANTHER" id="PTHR24252">
    <property type="entry name" value="ACROSIN-RELATED"/>
    <property type="match status" value="1"/>
</dbReference>
<evidence type="ECO:0000313" key="4">
    <source>
        <dbReference type="Proteomes" id="UP001159363"/>
    </source>
</evidence>
<dbReference type="SUPFAM" id="SSF50494">
    <property type="entry name" value="Trypsin-like serine proteases"/>
    <property type="match status" value="1"/>
</dbReference>
<dbReference type="InterPro" id="IPR018114">
    <property type="entry name" value="TRYPSIN_HIS"/>
</dbReference>
<protein>
    <recommendedName>
        <fullName evidence="2">Peptidase S1 domain-containing protein</fullName>
    </recommendedName>
</protein>
<dbReference type="InterPro" id="IPR043504">
    <property type="entry name" value="Peptidase_S1_PA_chymotrypsin"/>
</dbReference>
<feature type="domain" description="Peptidase S1" evidence="2">
    <location>
        <begin position="57"/>
        <end position="104"/>
    </location>
</feature>